<dbReference type="Pfam" id="PF01753">
    <property type="entry name" value="zf-MYND"/>
    <property type="match status" value="1"/>
</dbReference>
<evidence type="ECO:0008006" key="10">
    <source>
        <dbReference type="Google" id="ProtNLM"/>
    </source>
</evidence>
<dbReference type="Gene3D" id="6.10.140.2220">
    <property type="match status" value="1"/>
</dbReference>
<evidence type="ECO:0000256" key="5">
    <source>
        <dbReference type="SAM" id="MobiDB-lite"/>
    </source>
</evidence>
<feature type="region of interest" description="Disordered" evidence="5">
    <location>
        <begin position="22"/>
        <end position="65"/>
    </location>
</feature>
<keyword evidence="2 4" id="KW-0863">Zinc-finger</keyword>
<gene>
    <name evidence="8" type="ORF">MKK02DRAFT_40727</name>
</gene>
<feature type="domain" description="SET" evidence="6">
    <location>
        <begin position="87"/>
        <end position="371"/>
    </location>
</feature>
<protein>
    <recommendedName>
        <fullName evidence="10">SET domain-containing protein</fullName>
    </recommendedName>
</protein>
<keyword evidence="1" id="KW-0479">Metal-binding</keyword>
<dbReference type="PANTHER" id="PTHR12197:SF251">
    <property type="entry name" value="EG:BACR7C10.4 PROTEIN"/>
    <property type="match status" value="1"/>
</dbReference>
<dbReference type="InterPro" id="IPR002893">
    <property type="entry name" value="Znf_MYND"/>
</dbReference>
<dbReference type="Gene3D" id="1.10.220.160">
    <property type="match status" value="1"/>
</dbReference>
<dbReference type="GO" id="GO:0005634">
    <property type="term" value="C:nucleus"/>
    <property type="evidence" value="ECO:0007669"/>
    <property type="project" value="TreeGrafter"/>
</dbReference>
<feature type="compositionally biased region" description="Acidic residues" evidence="5">
    <location>
        <begin position="35"/>
        <end position="46"/>
    </location>
</feature>
<dbReference type="GeneID" id="77730440"/>
<dbReference type="RefSeq" id="XP_052942201.1">
    <property type="nucleotide sequence ID" value="XM_053091235.1"/>
</dbReference>
<evidence type="ECO:0000313" key="9">
    <source>
        <dbReference type="Proteomes" id="UP001164286"/>
    </source>
</evidence>
<sequence length="666" mass="73144">MATFPARRSIPGQRDDIAHALDSLDIQRPSAPQPEDPESDEEELDFEAPQPSSSRPVWTAPTPSKKQLATSSKICAAENKAYGTDALGVRIESRAGRGRGLFASKSFKPGDTVYSVQTRPPAAVLSTSNLTSHCSACFLSARDAATLRQKEEEPLKRCSACRVIHYCSVACSRADWTLHKPECTTFQLLRKRHKERYPDTKVGSLEFLPHELSRALGRLLWAKKRAMDAGVACPAWDEYCLLQSQLESQNGLISKTQDESYRLAFYLGLAIPNVLEAGEGTALSLLMKHFGIDGNPDLELMKMWSRYQTNAFTLDSPDLTALGVVIAPALAMANHSCEPNAVVVFPRGQGMGQMVAIRPIQPNEEILVCYIDVASPFSQRQSELSSRYGFTCDCSLCQREQDASWVDPRWCLLHPGCKLSGKGRMIDSIKWDTVPSDLRPGMASGVSQSKSSASSAIRCSACGETYEVRERLLMTALSRAKSFLRSDEDGWLLIHNADTAPIIQSTTTVASQLLTLCPPSSYPLIPLHRLLTRLLTSDPPSSLPLLAVPLHHLTLAIEGARAIYASHHPTLAVLLAQRARLLGLQFPPTEEEMENGRKPEMVRQEMQRMAAAMAAYREAVTACTGCFGRDGGILGLGLRAEMDGLEREIGAMRLGMEDARTTKRVE</sequence>
<accession>A0AA38H4I7</accession>
<evidence type="ECO:0000259" key="7">
    <source>
        <dbReference type="PROSITE" id="PS50865"/>
    </source>
</evidence>
<proteinExistence type="predicted"/>
<evidence type="ECO:0000259" key="6">
    <source>
        <dbReference type="PROSITE" id="PS50280"/>
    </source>
</evidence>
<dbReference type="SUPFAM" id="SSF82199">
    <property type="entry name" value="SET domain"/>
    <property type="match status" value="1"/>
</dbReference>
<dbReference type="GO" id="GO:0008270">
    <property type="term" value="F:zinc ion binding"/>
    <property type="evidence" value="ECO:0007669"/>
    <property type="project" value="UniProtKB-KW"/>
</dbReference>
<evidence type="ECO:0000256" key="3">
    <source>
        <dbReference type="ARBA" id="ARBA00022833"/>
    </source>
</evidence>
<feature type="compositionally biased region" description="Polar residues" evidence="5">
    <location>
        <begin position="50"/>
        <end position="65"/>
    </location>
</feature>
<evidence type="ECO:0000313" key="8">
    <source>
        <dbReference type="EMBL" id="KAI9632424.1"/>
    </source>
</evidence>
<dbReference type="Pfam" id="PF00856">
    <property type="entry name" value="SET"/>
    <property type="match status" value="1"/>
</dbReference>
<keyword evidence="9" id="KW-1185">Reference proteome</keyword>
<dbReference type="PROSITE" id="PS50865">
    <property type="entry name" value="ZF_MYND_2"/>
    <property type="match status" value="1"/>
</dbReference>
<dbReference type="InterPro" id="IPR046341">
    <property type="entry name" value="SET_dom_sf"/>
</dbReference>
<feature type="domain" description="MYND-type" evidence="7">
    <location>
        <begin position="134"/>
        <end position="183"/>
    </location>
</feature>
<evidence type="ECO:0000256" key="1">
    <source>
        <dbReference type="ARBA" id="ARBA00022723"/>
    </source>
</evidence>
<evidence type="ECO:0000256" key="2">
    <source>
        <dbReference type="ARBA" id="ARBA00022771"/>
    </source>
</evidence>
<dbReference type="InterPro" id="IPR050869">
    <property type="entry name" value="H3K4_H4K5_MeTrfase"/>
</dbReference>
<organism evidence="8 9">
    <name type="scientific">Dioszegia hungarica</name>
    <dbReference type="NCBI Taxonomy" id="4972"/>
    <lineage>
        <taxon>Eukaryota</taxon>
        <taxon>Fungi</taxon>
        <taxon>Dikarya</taxon>
        <taxon>Basidiomycota</taxon>
        <taxon>Agaricomycotina</taxon>
        <taxon>Tremellomycetes</taxon>
        <taxon>Tremellales</taxon>
        <taxon>Bulleribasidiaceae</taxon>
        <taxon>Dioszegia</taxon>
    </lineage>
</organism>
<evidence type="ECO:0000256" key="4">
    <source>
        <dbReference type="PROSITE-ProRule" id="PRU00134"/>
    </source>
</evidence>
<reference evidence="8" key="1">
    <citation type="journal article" date="2022" name="G3 (Bethesda)">
        <title>High quality genome of the basidiomycete yeast Dioszegia hungarica PDD-24b-2 isolated from cloud water.</title>
        <authorList>
            <person name="Jarrige D."/>
            <person name="Haridas S."/>
            <person name="Bleykasten-Grosshans C."/>
            <person name="Joly M."/>
            <person name="Nadalig T."/>
            <person name="Sancelme M."/>
            <person name="Vuilleumier S."/>
            <person name="Grigoriev I.V."/>
            <person name="Amato P."/>
            <person name="Bringel F."/>
        </authorList>
    </citation>
    <scope>NUCLEOTIDE SEQUENCE</scope>
    <source>
        <strain evidence="8">PDD-24b-2</strain>
    </source>
</reference>
<name>A0AA38H4I7_9TREE</name>
<comment type="caution">
    <text evidence="8">The sequence shown here is derived from an EMBL/GenBank/DDBJ whole genome shotgun (WGS) entry which is preliminary data.</text>
</comment>
<dbReference type="PROSITE" id="PS50280">
    <property type="entry name" value="SET"/>
    <property type="match status" value="1"/>
</dbReference>
<dbReference type="Proteomes" id="UP001164286">
    <property type="component" value="Unassembled WGS sequence"/>
</dbReference>
<dbReference type="InterPro" id="IPR001214">
    <property type="entry name" value="SET_dom"/>
</dbReference>
<dbReference type="PANTHER" id="PTHR12197">
    <property type="entry name" value="HISTONE-LYSINE N-METHYLTRANSFERASE SMYD"/>
    <property type="match status" value="1"/>
</dbReference>
<dbReference type="Gene3D" id="2.170.270.10">
    <property type="entry name" value="SET domain"/>
    <property type="match status" value="1"/>
</dbReference>
<keyword evidence="3" id="KW-0862">Zinc</keyword>
<dbReference type="AlphaFoldDB" id="A0AA38H4I7"/>
<dbReference type="EMBL" id="JAKWFO010000014">
    <property type="protein sequence ID" value="KAI9632424.1"/>
    <property type="molecule type" value="Genomic_DNA"/>
</dbReference>